<organism evidence="1 2">
    <name type="scientific">Novosphingobium ovatum</name>
    <dbReference type="NCBI Taxonomy" id="1908523"/>
    <lineage>
        <taxon>Bacteria</taxon>
        <taxon>Pseudomonadati</taxon>
        <taxon>Pseudomonadota</taxon>
        <taxon>Alphaproteobacteria</taxon>
        <taxon>Sphingomonadales</taxon>
        <taxon>Sphingomonadaceae</taxon>
        <taxon>Novosphingobium</taxon>
    </lineage>
</organism>
<sequence>MLLGSAPARADGFINSGQLWGRLSPAEKSAYVLGLNDSINYVFVDDTLVNALAKRGRTTCLRELKITPQSLVEKIDLGYRDNAMLGFPPAVIYILKMSEVCKVYVDRERAAFGLGPS</sequence>
<proteinExistence type="predicted"/>
<accession>A0ABW9XEH6</accession>
<dbReference type="RefSeq" id="WP_161718409.1">
    <property type="nucleotide sequence ID" value="NZ_JAAAPO010000003.1"/>
</dbReference>
<name>A0ABW9XEH6_9SPHN</name>
<dbReference type="EMBL" id="JAAAPO010000003">
    <property type="protein sequence ID" value="NBC36922.1"/>
    <property type="molecule type" value="Genomic_DNA"/>
</dbReference>
<gene>
    <name evidence="1" type="ORF">GTZ99_10170</name>
</gene>
<reference evidence="2" key="1">
    <citation type="submission" date="2020-01" db="EMBL/GenBank/DDBJ databases">
        <title>Sphingomonas sp. strain CSW-10.</title>
        <authorList>
            <person name="Chen W.-M."/>
        </authorList>
    </citation>
    <scope>NUCLEOTIDE SEQUENCE [LARGE SCALE GENOMIC DNA]</scope>
    <source>
        <strain evidence="2">FSY-8</strain>
    </source>
</reference>
<keyword evidence="2" id="KW-1185">Reference proteome</keyword>
<dbReference type="Proteomes" id="UP000753724">
    <property type="component" value="Unassembled WGS sequence"/>
</dbReference>
<protein>
    <submittedName>
        <fullName evidence="1">Uncharacterized protein</fullName>
    </submittedName>
</protein>
<evidence type="ECO:0000313" key="2">
    <source>
        <dbReference type="Proteomes" id="UP000753724"/>
    </source>
</evidence>
<evidence type="ECO:0000313" key="1">
    <source>
        <dbReference type="EMBL" id="NBC36922.1"/>
    </source>
</evidence>
<comment type="caution">
    <text evidence="1">The sequence shown here is derived from an EMBL/GenBank/DDBJ whole genome shotgun (WGS) entry which is preliminary data.</text>
</comment>